<dbReference type="Gene3D" id="2.60.40.150">
    <property type="entry name" value="C2 domain"/>
    <property type="match status" value="1"/>
</dbReference>
<dbReference type="Gene3D" id="1.10.555.10">
    <property type="entry name" value="Rho GTPase activation protein"/>
    <property type="match status" value="1"/>
</dbReference>
<dbReference type="GO" id="GO:0005085">
    <property type="term" value="F:guanyl-nucleotide exchange factor activity"/>
    <property type="evidence" value="ECO:0007669"/>
    <property type="project" value="UniProtKB-KW"/>
</dbReference>
<dbReference type="InterPro" id="IPR037769">
    <property type="entry name" value="Abr/Bcr"/>
</dbReference>
<dbReference type="PROSITE" id="PS50238">
    <property type="entry name" value="RHOGAP"/>
    <property type="match status" value="1"/>
</dbReference>
<keyword evidence="1" id="KW-0344">Guanine-nucleotide releasing factor</keyword>
<reference evidence="5 6" key="1">
    <citation type="submission" date="2019-07" db="EMBL/GenBank/DDBJ databases">
        <authorList>
            <person name="Jastrzebski P J."/>
            <person name="Paukszto L."/>
            <person name="Jastrzebski P J."/>
        </authorList>
    </citation>
    <scope>NUCLEOTIDE SEQUENCE [LARGE SCALE GENOMIC DNA]</scope>
    <source>
        <strain evidence="5 6">WMS-il1</strain>
    </source>
</reference>
<feature type="region of interest" description="Disordered" evidence="3">
    <location>
        <begin position="1"/>
        <end position="28"/>
    </location>
</feature>
<accession>A0A564ZBC5</accession>
<feature type="domain" description="Rho-GAP" evidence="4">
    <location>
        <begin position="737"/>
        <end position="927"/>
    </location>
</feature>
<dbReference type="PANTHER" id="PTHR23182:SF1">
    <property type="entry name" value="RHO GTPASE ACTIVATING PROTEIN AT 1A, ISOFORM E"/>
    <property type="match status" value="1"/>
</dbReference>
<dbReference type="Pfam" id="PF00620">
    <property type="entry name" value="RhoGAP"/>
    <property type="match status" value="1"/>
</dbReference>
<dbReference type="SMART" id="SM00239">
    <property type="entry name" value="C2"/>
    <property type="match status" value="1"/>
</dbReference>
<feature type="coiled-coil region" evidence="2">
    <location>
        <begin position="412"/>
        <end position="450"/>
    </location>
</feature>
<dbReference type="GO" id="GO:0007165">
    <property type="term" value="P:signal transduction"/>
    <property type="evidence" value="ECO:0007669"/>
    <property type="project" value="InterPro"/>
</dbReference>
<feature type="compositionally biased region" description="Basic and acidic residues" evidence="3">
    <location>
        <begin position="72"/>
        <end position="95"/>
    </location>
</feature>
<evidence type="ECO:0000313" key="5">
    <source>
        <dbReference type="EMBL" id="VUZ56805.1"/>
    </source>
</evidence>
<dbReference type="InterPro" id="IPR000198">
    <property type="entry name" value="RhoGAP_dom"/>
</dbReference>
<name>A0A564ZBC5_HYMDI</name>
<dbReference type="GO" id="GO:0016020">
    <property type="term" value="C:membrane"/>
    <property type="evidence" value="ECO:0007669"/>
    <property type="project" value="TreeGrafter"/>
</dbReference>
<sequence>MTEKRKSEDREVVHQGSDIDELDSDNLSDESISIEGYLNINTDSEESQFNKDVYTPDSAIVRVGNVSVRTRPRVEKPTDSRKHRNTRELGKRKTVSEYLCESMSNQEEDDEKPRDLDVSKNDISPQQVNSFSDNAISAVSIEAEFKYMLAYETQNFNDLAAVFAEKKSISSAFGKHNFGNVFDMLIELHANQGWVVSYLKNICNNNKSQSVEDLMDKLCERQKILCEYSQLLQSRLQSKSVKLQCKGSSTCQKYVEMLNKPTQWISETLMRIKRIESYMKKDDPNFEVISIASEELRDTSGNLLTAKQNKEPIKYAILVDLRNDPNPDRKLVSVFLFDNAFVCARQRVITLHKSFTQDLESETGSLSTDLKDQSGFVMNAKSISRYEIKWFVPLNQIQSVETTGIAFDENSLRERLKTIEKLKDNILNARQKLQDEMSRMEKESKRNKLKYPKIRRLRSLIYSLQAELVLQAPKLPLFINTTDQQSYCLLMSSEKERSAWKSAISQAKADYHPPFKYRSPTSAVKRNSTVKPLANVFRDPKRKSTSPVSLCDNMESETNDSMKNELSYIINHCKQVACLNKLGKVVLSGSALSGVLEVCVHEVTGLTENDSYYVAIEVDFYGHFELVAKTKSISNAKNPSWNQSFILELDTSQTICFTLFRQSTAIGHLELPLDIDHLDQKNESYNLTALEDATKPIILKISMVYNECSRMRGREDSKNQSNMFGLTLTEVLKQDQANLELLQRQVSSEKKFEKLKVPVLVTTCVEEIERRGLQEEGIYRISGTNTAITFLKSQFDEDTSLAVKQIGDYDINVVSGLLKLFFRDLSEPLIPNNVMMALIKASSLEDEDKKMAEFGKALKTLPRANLDTFRYLLDHLMRVCQYEARNKMTASNLSLVWAITLFQPLQIDAGSSAEIDLTSLQNARSAASQSMLQTTILSTILKYCADGNLDLSIG</sequence>
<dbReference type="SUPFAM" id="SSF48350">
    <property type="entry name" value="GTPase activation domain, GAP"/>
    <property type="match status" value="1"/>
</dbReference>
<dbReference type="Proteomes" id="UP000321570">
    <property type="component" value="Unassembled WGS sequence"/>
</dbReference>
<evidence type="ECO:0000256" key="2">
    <source>
        <dbReference type="SAM" id="Coils"/>
    </source>
</evidence>
<dbReference type="SUPFAM" id="SSF49562">
    <property type="entry name" value="C2 domain (Calcium/lipid-binding domain, CaLB)"/>
    <property type="match status" value="1"/>
</dbReference>
<proteinExistence type="predicted"/>
<dbReference type="InterPro" id="IPR000008">
    <property type="entry name" value="C2_dom"/>
</dbReference>
<dbReference type="GO" id="GO:0005096">
    <property type="term" value="F:GTPase activator activity"/>
    <property type="evidence" value="ECO:0007669"/>
    <property type="project" value="InterPro"/>
</dbReference>
<dbReference type="CDD" id="cd00159">
    <property type="entry name" value="RhoGAP"/>
    <property type="match status" value="1"/>
</dbReference>
<keyword evidence="2" id="KW-0175">Coiled coil</keyword>
<evidence type="ECO:0000256" key="1">
    <source>
        <dbReference type="ARBA" id="ARBA00022658"/>
    </source>
</evidence>
<dbReference type="PANTHER" id="PTHR23182">
    <property type="entry name" value="BREAKPOINT CLUSTER REGION PROTEIN BCR"/>
    <property type="match status" value="1"/>
</dbReference>
<protein>
    <recommendedName>
        <fullName evidence="4">Rho-GAP domain-containing protein</fullName>
    </recommendedName>
</protein>
<organism evidence="5 6">
    <name type="scientific">Hymenolepis diminuta</name>
    <name type="common">Rat tapeworm</name>
    <dbReference type="NCBI Taxonomy" id="6216"/>
    <lineage>
        <taxon>Eukaryota</taxon>
        <taxon>Metazoa</taxon>
        <taxon>Spiralia</taxon>
        <taxon>Lophotrochozoa</taxon>
        <taxon>Platyhelminthes</taxon>
        <taxon>Cestoda</taxon>
        <taxon>Eucestoda</taxon>
        <taxon>Cyclophyllidea</taxon>
        <taxon>Hymenolepididae</taxon>
        <taxon>Hymenolepis</taxon>
    </lineage>
</organism>
<gene>
    <name evidence="5" type="ORF">WMSIL1_LOCUS14342</name>
</gene>
<dbReference type="InterPro" id="IPR035892">
    <property type="entry name" value="C2_domain_sf"/>
</dbReference>
<feature type="region of interest" description="Disordered" evidence="3">
    <location>
        <begin position="66"/>
        <end position="124"/>
    </location>
</feature>
<feature type="compositionally biased region" description="Basic and acidic residues" evidence="3">
    <location>
        <begin position="1"/>
        <end position="13"/>
    </location>
</feature>
<dbReference type="Pfam" id="PF00168">
    <property type="entry name" value="C2"/>
    <property type="match status" value="1"/>
</dbReference>
<evidence type="ECO:0000313" key="6">
    <source>
        <dbReference type="Proteomes" id="UP000321570"/>
    </source>
</evidence>
<dbReference type="AlphaFoldDB" id="A0A564ZBC5"/>
<feature type="compositionally biased region" description="Acidic residues" evidence="3">
    <location>
        <begin position="18"/>
        <end position="28"/>
    </location>
</feature>
<dbReference type="InterPro" id="IPR008936">
    <property type="entry name" value="Rho_GTPase_activation_prot"/>
</dbReference>
<feature type="compositionally biased region" description="Basic and acidic residues" evidence="3">
    <location>
        <begin position="111"/>
        <end position="120"/>
    </location>
</feature>
<evidence type="ECO:0000259" key="4">
    <source>
        <dbReference type="PROSITE" id="PS50238"/>
    </source>
</evidence>
<keyword evidence="6" id="KW-1185">Reference proteome</keyword>
<dbReference type="SMART" id="SM00324">
    <property type="entry name" value="RhoGAP"/>
    <property type="match status" value="1"/>
</dbReference>
<dbReference type="EMBL" id="CABIJS010000708">
    <property type="protein sequence ID" value="VUZ56805.1"/>
    <property type="molecule type" value="Genomic_DNA"/>
</dbReference>
<evidence type="ECO:0000256" key="3">
    <source>
        <dbReference type="SAM" id="MobiDB-lite"/>
    </source>
</evidence>